<keyword evidence="2" id="KW-1185">Reference proteome</keyword>
<dbReference type="OrthoDB" id="6619319at2"/>
<dbReference type="InterPro" id="IPR028082">
    <property type="entry name" value="Peripla_BP_I"/>
</dbReference>
<organism evidence="1 2">
    <name type="scientific">Brenneria roseae subsp. americana</name>
    <dbReference type="NCBI Taxonomy" id="1508507"/>
    <lineage>
        <taxon>Bacteria</taxon>
        <taxon>Pseudomonadati</taxon>
        <taxon>Pseudomonadota</taxon>
        <taxon>Gammaproteobacteria</taxon>
        <taxon>Enterobacterales</taxon>
        <taxon>Pectobacteriaceae</taxon>
        <taxon>Brenneria</taxon>
    </lineage>
</organism>
<dbReference type="SUPFAM" id="SSF53822">
    <property type="entry name" value="Periplasmic binding protein-like I"/>
    <property type="match status" value="1"/>
</dbReference>
<proteinExistence type="predicted"/>
<name>A0A2U1TR78_9GAMM</name>
<gene>
    <name evidence="1" type="ORF">B4923_11360</name>
</gene>
<comment type="caution">
    <text evidence="1">The sequence shown here is derived from an EMBL/GenBank/DDBJ whole genome shotgun (WGS) entry which is preliminary data.</text>
</comment>
<dbReference type="RefSeq" id="WP_109054487.1">
    <property type="nucleotide sequence ID" value="NZ_QDKJ01000008.1"/>
</dbReference>
<dbReference type="AlphaFoldDB" id="A0A2U1TR78"/>
<sequence>MRKIIGCDDTPLAAWEGYRLTTARQPVEQLVEQVLINLALVLTDTASGGVIVRVKPMLVIR</sequence>
<reference evidence="1 2" key="1">
    <citation type="submission" date="2018-04" db="EMBL/GenBank/DDBJ databases">
        <title>Brenneria corticis sp.nov.</title>
        <authorList>
            <person name="Li Y."/>
        </authorList>
    </citation>
    <scope>NUCLEOTIDE SEQUENCE [LARGE SCALE GENOMIC DNA]</scope>
    <source>
        <strain evidence="1 2">LMG 27715</strain>
    </source>
</reference>
<evidence type="ECO:0000313" key="2">
    <source>
        <dbReference type="Proteomes" id="UP000245138"/>
    </source>
</evidence>
<dbReference type="Proteomes" id="UP000245138">
    <property type="component" value="Unassembled WGS sequence"/>
</dbReference>
<accession>A0A2U1TR78</accession>
<dbReference type="Gene3D" id="3.40.50.2300">
    <property type="match status" value="2"/>
</dbReference>
<protein>
    <submittedName>
        <fullName evidence="1">Uncharacterized protein</fullName>
    </submittedName>
</protein>
<evidence type="ECO:0000313" key="1">
    <source>
        <dbReference type="EMBL" id="PWC11906.1"/>
    </source>
</evidence>
<dbReference type="EMBL" id="QDKJ01000008">
    <property type="protein sequence ID" value="PWC11906.1"/>
    <property type="molecule type" value="Genomic_DNA"/>
</dbReference>